<gene>
    <name evidence="1" type="primary">gatC</name>
    <name evidence="2" type="ORF">A2994_00805</name>
</gene>
<dbReference type="GO" id="GO:0050566">
    <property type="term" value="F:asparaginyl-tRNA synthase (glutamine-hydrolyzing) activity"/>
    <property type="evidence" value="ECO:0007669"/>
    <property type="project" value="RHEA"/>
</dbReference>
<dbReference type="PANTHER" id="PTHR15004">
    <property type="entry name" value="GLUTAMYL-TRNA(GLN) AMIDOTRANSFERASE SUBUNIT C, MITOCHONDRIAL"/>
    <property type="match status" value="1"/>
</dbReference>
<dbReference type="PANTHER" id="PTHR15004:SF0">
    <property type="entry name" value="GLUTAMYL-TRNA(GLN) AMIDOTRANSFERASE SUBUNIT C, MITOCHONDRIAL"/>
    <property type="match status" value="1"/>
</dbReference>
<dbReference type="Proteomes" id="UP000179010">
    <property type="component" value="Unassembled WGS sequence"/>
</dbReference>
<dbReference type="InterPro" id="IPR036113">
    <property type="entry name" value="Asp/Glu-ADT_sf_sub_c"/>
</dbReference>
<evidence type="ECO:0000313" key="2">
    <source>
        <dbReference type="EMBL" id="OGB85549.1"/>
    </source>
</evidence>
<dbReference type="GO" id="GO:0006412">
    <property type="term" value="P:translation"/>
    <property type="evidence" value="ECO:0007669"/>
    <property type="project" value="UniProtKB-UniRule"/>
</dbReference>
<comment type="similarity">
    <text evidence="1">Belongs to the GatC family.</text>
</comment>
<evidence type="ECO:0000256" key="1">
    <source>
        <dbReference type="HAMAP-Rule" id="MF_00122"/>
    </source>
</evidence>
<sequence>MKLPKSEVEHIALLARIELTEAEKQHYADQLSAILGYVDELKKLNIKDVADVGQITGLTNQLAKDEIKGCELSRDELLKNAPMTERGYIKVKSVLGRET</sequence>
<dbReference type="GO" id="GO:0006450">
    <property type="term" value="P:regulation of translational fidelity"/>
    <property type="evidence" value="ECO:0007669"/>
    <property type="project" value="InterPro"/>
</dbReference>
<keyword evidence="1" id="KW-0067">ATP-binding</keyword>
<dbReference type="GO" id="GO:0070681">
    <property type="term" value="P:glutaminyl-tRNAGln biosynthesis via transamidation"/>
    <property type="evidence" value="ECO:0007669"/>
    <property type="project" value="TreeGrafter"/>
</dbReference>
<keyword evidence="1" id="KW-0648">Protein biosynthesis</keyword>
<dbReference type="NCBIfam" id="TIGR00135">
    <property type="entry name" value="gatC"/>
    <property type="match status" value="1"/>
</dbReference>
<comment type="subunit">
    <text evidence="1">Heterotrimer of A, B and C subunits.</text>
</comment>
<comment type="function">
    <text evidence="1">Allows the formation of correctly charged Asn-tRNA(Asn) or Gln-tRNA(Gln) through the transamidation of misacylated Asp-tRNA(Asn) or Glu-tRNA(Gln) in organisms which lack either or both of asparaginyl-tRNA or glutaminyl-tRNA synthetases. The reaction takes place in the presence of glutamine and ATP through an activated phospho-Asp-tRNA(Asn) or phospho-Glu-tRNA(Gln).</text>
</comment>
<dbReference type="Gene3D" id="1.10.20.60">
    <property type="entry name" value="Glu-tRNAGln amidotransferase C subunit, N-terminal domain"/>
    <property type="match status" value="1"/>
</dbReference>
<accession>A0A1F4PPK2</accession>
<organism evidence="2 3">
    <name type="scientific">candidate division Kazan bacterium RIFCSPLOWO2_01_FULL_48_13</name>
    <dbReference type="NCBI Taxonomy" id="1798539"/>
    <lineage>
        <taxon>Bacteria</taxon>
        <taxon>Bacteria division Kazan-3B-28</taxon>
    </lineage>
</organism>
<dbReference type="EMBL" id="METE01000002">
    <property type="protein sequence ID" value="OGB85549.1"/>
    <property type="molecule type" value="Genomic_DNA"/>
</dbReference>
<dbReference type="AlphaFoldDB" id="A0A1F4PPK2"/>
<dbReference type="InterPro" id="IPR003837">
    <property type="entry name" value="GatC"/>
</dbReference>
<evidence type="ECO:0000313" key="3">
    <source>
        <dbReference type="Proteomes" id="UP000179010"/>
    </source>
</evidence>
<protein>
    <recommendedName>
        <fullName evidence="1">Aspartyl/glutamyl-tRNA(Asn/Gln) amidotransferase subunit C</fullName>
        <shortName evidence="1">Asp/Glu-ADT subunit C</shortName>
        <ecNumber evidence="1">6.3.5.-</ecNumber>
    </recommendedName>
</protein>
<name>A0A1F4PPK2_UNCK3</name>
<dbReference type="SUPFAM" id="SSF141000">
    <property type="entry name" value="Glu-tRNAGln amidotransferase C subunit"/>
    <property type="match status" value="1"/>
</dbReference>
<dbReference type="EC" id="6.3.5.-" evidence="1"/>
<keyword evidence="1" id="KW-0436">Ligase</keyword>
<dbReference type="GO" id="GO:0005524">
    <property type="term" value="F:ATP binding"/>
    <property type="evidence" value="ECO:0007669"/>
    <property type="project" value="UniProtKB-KW"/>
</dbReference>
<proteinExistence type="inferred from homology"/>
<dbReference type="HAMAP" id="MF_00122">
    <property type="entry name" value="GatC"/>
    <property type="match status" value="1"/>
</dbReference>
<dbReference type="STRING" id="1798539.A2994_00805"/>
<comment type="catalytic activity">
    <reaction evidence="1">
        <text>L-aspartyl-tRNA(Asn) + L-glutamine + ATP + H2O = L-asparaginyl-tRNA(Asn) + L-glutamate + ADP + phosphate + 2 H(+)</text>
        <dbReference type="Rhea" id="RHEA:14513"/>
        <dbReference type="Rhea" id="RHEA-COMP:9674"/>
        <dbReference type="Rhea" id="RHEA-COMP:9677"/>
        <dbReference type="ChEBI" id="CHEBI:15377"/>
        <dbReference type="ChEBI" id="CHEBI:15378"/>
        <dbReference type="ChEBI" id="CHEBI:29985"/>
        <dbReference type="ChEBI" id="CHEBI:30616"/>
        <dbReference type="ChEBI" id="CHEBI:43474"/>
        <dbReference type="ChEBI" id="CHEBI:58359"/>
        <dbReference type="ChEBI" id="CHEBI:78515"/>
        <dbReference type="ChEBI" id="CHEBI:78516"/>
        <dbReference type="ChEBI" id="CHEBI:456216"/>
    </reaction>
</comment>
<comment type="catalytic activity">
    <reaction evidence="1">
        <text>L-glutamyl-tRNA(Gln) + L-glutamine + ATP + H2O = L-glutaminyl-tRNA(Gln) + L-glutamate + ADP + phosphate + H(+)</text>
        <dbReference type="Rhea" id="RHEA:17521"/>
        <dbReference type="Rhea" id="RHEA-COMP:9681"/>
        <dbReference type="Rhea" id="RHEA-COMP:9684"/>
        <dbReference type="ChEBI" id="CHEBI:15377"/>
        <dbReference type="ChEBI" id="CHEBI:15378"/>
        <dbReference type="ChEBI" id="CHEBI:29985"/>
        <dbReference type="ChEBI" id="CHEBI:30616"/>
        <dbReference type="ChEBI" id="CHEBI:43474"/>
        <dbReference type="ChEBI" id="CHEBI:58359"/>
        <dbReference type="ChEBI" id="CHEBI:78520"/>
        <dbReference type="ChEBI" id="CHEBI:78521"/>
        <dbReference type="ChEBI" id="CHEBI:456216"/>
    </reaction>
</comment>
<dbReference type="GO" id="GO:0050567">
    <property type="term" value="F:glutaminyl-tRNA synthase (glutamine-hydrolyzing) activity"/>
    <property type="evidence" value="ECO:0007669"/>
    <property type="project" value="UniProtKB-UniRule"/>
</dbReference>
<keyword evidence="1" id="KW-0547">Nucleotide-binding</keyword>
<comment type="caution">
    <text evidence="2">The sequence shown here is derived from an EMBL/GenBank/DDBJ whole genome shotgun (WGS) entry which is preliminary data.</text>
</comment>
<dbReference type="Pfam" id="PF02686">
    <property type="entry name" value="GatC"/>
    <property type="match status" value="1"/>
</dbReference>
<reference evidence="2 3" key="1">
    <citation type="journal article" date="2016" name="Nat. Commun.">
        <title>Thousands of microbial genomes shed light on interconnected biogeochemical processes in an aquifer system.</title>
        <authorList>
            <person name="Anantharaman K."/>
            <person name="Brown C.T."/>
            <person name="Hug L.A."/>
            <person name="Sharon I."/>
            <person name="Castelle C.J."/>
            <person name="Probst A.J."/>
            <person name="Thomas B.C."/>
            <person name="Singh A."/>
            <person name="Wilkins M.J."/>
            <person name="Karaoz U."/>
            <person name="Brodie E.L."/>
            <person name="Williams K.H."/>
            <person name="Hubbard S.S."/>
            <person name="Banfield J.F."/>
        </authorList>
    </citation>
    <scope>NUCLEOTIDE SEQUENCE [LARGE SCALE GENOMIC DNA]</scope>
</reference>